<gene>
    <name evidence="7" type="ORF">LLUT_LOCUS28203</name>
</gene>
<evidence type="ECO:0000259" key="6">
    <source>
        <dbReference type="PROSITE" id="PS50811"/>
    </source>
</evidence>
<accession>A0AAV1XZT2</accession>
<dbReference type="PROSITE" id="PS50811">
    <property type="entry name" value="WRKY"/>
    <property type="match status" value="1"/>
</dbReference>
<proteinExistence type="predicted"/>
<dbReference type="EMBL" id="CAXHTB010000020">
    <property type="protein sequence ID" value="CAL0327143.1"/>
    <property type="molecule type" value="Genomic_DNA"/>
</dbReference>
<keyword evidence="3" id="KW-0238">DNA-binding</keyword>
<evidence type="ECO:0000313" key="8">
    <source>
        <dbReference type="Proteomes" id="UP001497480"/>
    </source>
</evidence>
<comment type="subcellular location">
    <subcellularLocation>
        <location evidence="1">Nucleus</location>
    </subcellularLocation>
</comment>
<evidence type="ECO:0000256" key="5">
    <source>
        <dbReference type="ARBA" id="ARBA00023242"/>
    </source>
</evidence>
<dbReference type="SMART" id="SM00774">
    <property type="entry name" value="WRKY"/>
    <property type="match status" value="1"/>
</dbReference>
<dbReference type="GO" id="GO:0003700">
    <property type="term" value="F:DNA-binding transcription factor activity"/>
    <property type="evidence" value="ECO:0007669"/>
    <property type="project" value="InterPro"/>
</dbReference>
<dbReference type="PANTHER" id="PTHR31221">
    <property type="entry name" value="WRKY TRANSCRIPTION FACTOR PROTEIN 1-RELATED"/>
    <property type="match status" value="1"/>
</dbReference>
<dbReference type="Gene3D" id="2.20.25.80">
    <property type="entry name" value="WRKY domain"/>
    <property type="match status" value="1"/>
</dbReference>
<evidence type="ECO:0000256" key="1">
    <source>
        <dbReference type="ARBA" id="ARBA00004123"/>
    </source>
</evidence>
<keyword evidence="8" id="KW-1185">Reference proteome</keyword>
<sequence>MASSSDLGEIINAPAPELKEQRIILKTKSEVDVLDDGYKWRKYGKKMVKSSPYPRNYYKCSAYGCPVKKRVERDRDDPAYVITTYDGIHTHSVPT</sequence>
<protein>
    <recommendedName>
        <fullName evidence="6">WRKY domain-containing protein</fullName>
    </recommendedName>
</protein>
<dbReference type="InterPro" id="IPR003657">
    <property type="entry name" value="WRKY_dom"/>
</dbReference>
<dbReference type="AlphaFoldDB" id="A0AAV1XZT2"/>
<feature type="domain" description="WRKY" evidence="6">
    <location>
        <begin position="29"/>
        <end position="94"/>
    </location>
</feature>
<evidence type="ECO:0000256" key="4">
    <source>
        <dbReference type="ARBA" id="ARBA00023163"/>
    </source>
</evidence>
<keyword evidence="5" id="KW-0539">Nucleus</keyword>
<dbReference type="GO" id="GO:0005634">
    <property type="term" value="C:nucleus"/>
    <property type="evidence" value="ECO:0007669"/>
    <property type="project" value="UniProtKB-SubCell"/>
</dbReference>
<dbReference type="FunFam" id="2.20.25.80:FF:000003">
    <property type="entry name" value="WRKY transcription factor 57"/>
    <property type="match status" value="1"/>
</dbReference>
<keyword evidence="4" id="KW-0804">Transcription</keyword>
<keyword evidence="2" id="KW-0805">Transcription regulation</keyword>
<name>A0AAV1XZT2_LUPLU</name>
<dbReference type="InterPro" id="IPR036576">
    <property type="entry name" value="WRKY_dom_sf"/>
</dbReference>
<dbReference type="GO" id="GO:0043565">
    <property type="term" value="F:sequence-specific DNA binding"/>
    <property type="evidence" value="ECO:0007669"/>
    <property type="project" value="InterPro"/>
</dbReference>
<comment type="caution">
    <text evidence="7">The sequence shown here is derived from an EMBL/GenBank/DDBJ whole genome shotgun (WGS) entry which is preliminary data.</text>
</comment>
<evidence type="ECO:0000256" key="2">
    <source>
        <dbReference type="ARBA" id="ARBA00023015"/>
    </source>
</evidence>
<dbReference type="InterPro" id="IPR044810">
    <property type="entry name" value="WRKY_plant"/>
</dbReference>
<evidence type="ECO:0000313" key="7">
    <source>
        <dbReference type="EMBL" id="CAL0327143.1"/>
    </source>
</evidence>
<evidence type="ECO:0000256" key="3">
    <source>
        <dbReference type="ARBA" id="ARBA00023125"/>
    </source>
</evidence>
<dbReference type="Proteomes" id="UP001497480">
    <property type="component" value="Unassembled WGS sequence"/>
</dbReference>
<dbReference type="Pfam" id="PF03106">
    <property type="entry name" value="WRKY"/>
    <property type="match status" value="1"/>
</dbReference>
<dbReference type="SUPFAM" id="SSF118290">
    <property type="entry name" value="WRKY DNA-binding domain"/>
    <property type="match status" value="1"/>
</dbReference>
<reference evidence="7 8" key="1">
    <citation type="submission" date="2024-03" db="EMBL/GenBank/DDBJ databases">
        <authorList>
            <person name="Martinez-Hernandez J."/>
        </authorList>
    </citation>
    <scope>NUCLEOTIDE SEQUENCE [LARGE SCALE GENOMIC DNA]</scope>
</reference>
<organism evidence="7 8">
    <name type="scientific">Lupinus luteus</name>
    <name type="common">European yellow lupine</name>
    <dbReference type="NCBI Taxonomy" id="3873"/>
    <lineage>
        <taxon>Eukaryota</taxon>
        <taxon>Viridiplantae</taxon>
        <taxon>Streptophyta</taxon>
        <taxon>Embryophyta</taxon>
        <taxon>Tracheophyta</taxon>
        <taxon>Spermatophyta</taxon>
        <taxon>Magnoliopsida</taxon>
        <taxon>eudicotyledons</taxon>
        <taxon>Gunneridae</taxon>
        <taxon>Pentapetalae</taxon>
        <taxon>rosids</taxon>
        <taxon>fabids</taxon>
        <taxon>Fabales</taxon>
        <taxon>Fabaceae</taxon>
        <taxon>Papilionoideae</taxon>
        <taxon>50 kb inversion clade</taxon>
        <taxon>genistoids sensu lato</taxon>
        <taxon>core genistoids</taxon>
        <taxon>Genisteae</taxon>
        <taxon>Lupinus</taxon>
    </lineage>
</organism>
<dbReference type="PANTHER" id="PTHR31221:SF112">
    <property type="entry name" value="WRKY TRANSCRIPTION FACTOR 50-RELATED"/>
    <property type="match status" value="1"/>
</dbReference>